<protein>
    <submittedName>
        <fullName evidence="2">Uncharacterized protein</fullName>
    </submittedName>
</protein>
<proteinExistence type="predicted"/>
<evidence type="ECO:0000313" key="2">
    <source>
        <dbReference type="EMBL" id="KRX07214.1"/>
    </source>
</evidence>
<accession>A0A0V0QYD8</accession>
<reference evidence="2 3" key="1">
    <citation type="journal article" date="2015" name="Sci. Rep.">
        <title>Genome of the facultative scuticociliatosis pathogen Pseudocohnilembus persalinus provides insight into its virulence through horizontal gene transfer.</title>
        <authorList>
            <person name="Xiong J."/>
            <person name="Wang G."/>
            <person name="Cheng J."/>
            <person name="Tian M."/>
            <person name="Pan X."/>
            <person name="Warren A."/>
            <person name="Jiang C."/>
            <person name="Yuan D."/>
            <person name="Miao W."/>
        </authorList>
    </citation>
    <scope>NUCLEOTIDE SEQUENCE [LARGE SCALE GENOMIC DNA]</scope>
    <source>
        <strain evidence="2">36N120E</strain>
    </source>
</reference>
<evidence type="ECO:0000313" key="3">
    <source>
        <dbReference type="Proteomes" id="UP000054937"/>
    </source>
</evidence>
<evidence type="ECO:0000256" key="1">
    <source>
        <dbReference type="SAM" id="Coils"/>
    </source>
</evidence>
<keyword evidence="1" id="KW-0175">Coiled coil</keyword>
<dbReference type="InParanoid" id="A0A0V0QYD8"/>
<gene>
    <name evidence="2" type="ORF">PPERSA_00371</name>
</gene>
<name>A0A0V0QYD8_PSEPJ</name>
<dbReference type="Proteomes" id="UP000054937">
    <property type="component" value="Unassembled WGS sequence"/>
</dbReference>
<feature type="coiled-coil region" evidence="1">
    <location>
        <begin position="216"/>
        <end position="243"/>
    </location>
</feature>
<dbReference type="AlphaFoldDB" id="A0A0V0QYD8"/>
<organism evidence="2 3">
    <name type="scientific">Pseudocohnilembus persalinus</name>
    <name type="common">Ciliate</name>
    <dbReference type="NCBI Taxonomy" id="266149"/>
    <lineage>
        <taxon>Eukaryota</taxon>
        <taxon>Sar</taxon>
        <taxon>Alveolata</taxon>
        <taxon>Ciliophora</taxon>
        <taxon>Intramacronucleata</taxon>
        <taxon>Oligohymenophorea</taxon>
        <taxon>Scuticociliatia</taxon>
        <taxon>Philasterida</taxon>
        <taxon>Pseudocohnilembidae</taxon>
        <taxon>Pseudocohnilembus</taxon>
    </lineage>
</organism>
<sequence length="311" mass="37787">MEEKEQQQQQQKYKWPQNHIKDFIQKIFKKLQDIDQDKKVGQALIIQSLNDYSYKMYDKKVRKNNKSLRQPAINQFIFYMTICLQEEFQEQNLLNIFKYKIHKIADQFANIDIVSHLSSPIISQKIQFDKQIRKQLEDEFKDYEYGYPILCMLYLYQQNIISQIKNKNEYKNDITIYKEIQQIYNDLFKILNTETFATFILRSKPENRFSLKRNYKEEFVNNYTEQEQQLIELIKKKEIEKNNPEKMITYTRDTNIVDQITLRVKLNQNRSLYVTAHDTASEKQIKDLTCAKACWLLNFLNEEDWEKLKNE</sequence>
<keyword evidence="3" id="KW-1185">Reference proteome</keyword>
<comment type="caution">
    <text evidence="2">The sequence shown here is derived from an EMBL/GenBank/DDBJ whole genome shotgun (WGS) entry which is preliminary data.</text>
</comment>
<dbReference type="EMBL" id="LDAU01000085">
    <property type="protein sequence ID" value="KRX07214.1"/>
    <property type="molecule type" value="Genomic_DNA"/>
</dbReference>